<reference evidence="1" key="2">
    <citation type="submission" date="2020-11" db="EMBL/GenBank/DDBJ databases">
        <authorList>
            <person name="McCartney M.A."/>
            <person name="Auch B."/>
            <person name="Kono T."/>
            <person name="Mallez S."/>
            <person name="Becker A."/>
            <person name="Gohl D.M."/>
            <person name="Silverstein K.A.T."/>
            <person name="Koren S."/>
            <person name="Bechman K.B."/>
            <person name="Herman A."/>
            <person name="Abrahante J.E."/>
            <person name="Garbe J."/>
        </authorList>
    </citation>
    <scope>NUCLEOTIDE SEQUENCE</scope>
    <source>
        <strain evidence="1">Duluth1</strain>
        <tissue evidence="1">Whole animal</tissue>
    </source>
</reference>
<name>A0A9D4GZ55_DREPO</name>
<comment type="caution">
    <text evidence="1">The sequence shown here is derived from an EMBL/GenBank/DDBJ whole genome shotgun (WGS) entry which is preliminary data.</text>
</comment>
<protein>
    <submittedName>
        <fullName evidence="1">Uncharacterized protein</fullName>
    </submittedName>
</protein>
<evidence type="ECO:0000313" key="2">
    <source>
        <dbReference type="Proteomes" id="UP000828390"/>
    </source>
</evidence>
<reference evidence="1" key="1">
    <citation type="journal article" date="2019" name="bioRxiv">
        <title>The Genome of the Zebra Mussel, Dreissena polymorpha: A Resource for Invasive Species Research.</title>
        <authorList>
            <person name="McCartney M.A."/>
            <person name="Auch B."/>
            <person name="Kono T."/>
            <person name="Mallez S."/>
            <person name="Zhang Y."/>
            <person name="Obille A."/>
            <person name="Becker A."/>
            <person name="Abrahante J.E."/>
            <person name="Garbe J."/>
            <person name="Badalamenti J.P."/>
            <person name="Herman A."/>
            <person name="Mangelson H."/>
            <person name="Liachko I."/>
            <person name="Sullivan S."/>
            <person name="Sone E.D."/>
            <person name="Koren S."/>
            <person name="Silverstein K.A.T."/>
            <person name="Beckman K.B."/>
            <person name="Gohl D.M."/>
        </authorList>
    </citation>
    <scope>NUCLEOTIDE SEQUENCE</scope>
    <source>
        <strain evidence="1">Duluth1</strain>
        <tissue evidence="1">Whole animal</tissue>
    </source>
</reference>
<dbReference type="Proteomes" id="UP000828390">
    <property type="component" value="Unassembled WGS sequence"/>
</dbReference>
<dbReference type="AlphaFoldDB" id="A0A9D4GZ55"/>
<accession>A0A9D4GZ55</accession>
<organism evidence="1 2">
    <name type="scientific">Dreissena polymorpha</name>
    <name type="common">Zebra mussel</name>
    <name type="synonym">Mytilus polymorpha</name>
    <dbReference type="NCBI Taxonomy" id="45954"/>
    <lineage>
        <taxon>Eukaryota</taxon>
        <taxon>Metazoa</taxon>
        <taxon>Spiralia</taxon>
        <taxon>Lophotrochozoa</taxon>
        <taxon>Mollusca</taxon>
        <taxon>Bivalvia</taxon>
        <taxon>Autobranchia</taxon>
        <taxon>Heteroconchia</taxon>
        <taxon>Euheterodonta</taxon>
        <taxon>Imparidentia</taxon>
        <taxon>Neoheterodontei</taxon>
        <taxon>Myida</taxon>
        <taxon>Dreissenoidea</taxon>
        <taxon>Dreissenidae</taxon>
        <taxon>Dreissena</taxon>
    </lineage>
</organism>
<evidence type="ECO:0000313" key="1">
    <source>
        <dbReference type="EMBL" id="KAH3822482.1"/>
    </source>
</evidence>
<proteinExistence type="predicted"/>
<gene>
    <name evidence="1" type="ORF">DPMN_124261</name>
</gene>
<keyword evidence="2" id="KW-1185">Reference proteome</keyword>
<dbReference type="EMBL" id="JAIWYP010000005">
    <property type="protein sequence ID" value="KAH3822482.1"/>
    <property type="molecule type" value="Genomic_DNA"/>
</dbReference>
<sequence length="85" mass="9654">MAGNPPWTLKAQAISPVFQECWSYVLIQFFFSLLFLRQACIECCRGLIDIDPDLIWLKLCPLFCPKAYEPPSGSFKPIRVTLGSI</sequence>